<feature type="transmembrane region" description="Helical" evidence="7">
    <location>
        <begin position="290"/>
        <end position="313"/>
    </location>
</feature>
<feature type="transmembrane region" description="Helical" evidence="7">
    <location>
        <begin position="199"/>
        <end position="217"/>
    </location>
</feature>
<dbReference type="GO" id="GO:0016020">
    <property type="term" value="C:membrane"/>
    <property type="evidence" value="ECO:0007669"/>
    <property type="project" value="UniProtKB-SubCell"/>
</dbReference>
<dbReference type="EMBL" id="FMZP01000010">
    <property type="protein sequence ID" value="SDC97256.1"/>
    <property type="molecule type" value="Genomic_DNA"/>
</dbReference>
<reference evidence="9" key="1">
    <citation type="submission" date="2016-10" db="EMBL/GenBank/DDBJ databases">
        <authorList>
            <person name="de Groot N.N."/>
        </authorList>
    </citation>
    <scope>NUCLEOTIDE SEQUENCE [LARGE SCALE GENOMIC DNA]</scope>
    <source>
        <strain evidence="9">CDM_6</strain>
    </source>
</reference>
<keyword evidence="5 7" id="KW-1133">Transmembrane helix</keyword>
<protein>
    <recommendedName>
        <fullName evidence="12">Permease</fullName>
    </recommendedName>
</protein>
<evidence type="ECO:0000256" key="5">
    <source>
        <dbReference type="ARBA" id="ARBA00022989"/>
    </source>
</evidence>
<feature type="transmembrane region" description="Helical" evidence="7">
    <location>
        <begin position="93"/>
        <end position="114"/>
    </location>
</feature>
<evidence type="ECO:0000256" key="1">
    <source>
        <dbReference type="ARBA" id="ARBA00004141"/>
    </source>
</evidence>
<organism evidence="9 10">
    <name type="scientific">Natrinema hispanicum</name>
    <dbReference type="NCBI Taxonomy" id="392421"/>
    <lineage>
        <taxon>Archaea</taxon>
        <taxon>Methanobacteriati</taxon>
        <taxon>Methanobacteriota</taxon>
        <taxon>Stenosarchaea group</taxon>
        <taxon>Halobacteria</taxon>
        <taxon>Halobacteriales</taxon>
        <taxon>Natrialbaceae</taxon>
        <taxon>Natrinema</taxon>
    </lineage>
</organism>
<gene>
    <name evidence="9" type="ORF">SAMN04488694_11198</name>
    <name evidence="8" type="ORF">SAMN05192552_101027</name>
</gene>
<evidence type="ECO:0000256" key="7">
    <source>
        <dbReference type="SAM" id="Phobius"/>
    </source>
</evidence>
<evidence type="ECO:0000256" key="2">
    <source>
        <dbReference type="ARBA" id="ARBA00022448"/>
    </source>
</evidence>
<evidence type="ECO:0000313" key="9">
    <source>
        <dbReference type="EMBL" id="SET74010.1"/>
    </source>
</evidence>
<evidence type="ECO:0000256" key="4">
    <source>
        <dbReference type="ARBA" id="ARBA00022692"/>
    </source>
</evidence>
<dbReference type="GO" id="GO:0055085">
    <property type="term" value="P:transmembrane transport"/>
    <property type="evidence" value="ECO:0007669"/>
    <property type="project" value="InterPro"/>
</dbReference>
<dbReference type="EMBL" id="FOIC01000011">
    <property type="protein sequence ID" value="SET74010.1"/>
    <property type="molecule type" value="Genomic_DNA"/>
</dbReference>
<feature type="transmembrane region" description="Helical" evidence="7">
    <location>
        <begin position="158"/>
        <end position="179"/>
    </location>
</feature>
<feature type="transmembrane region" description="Helical" evidence="7">
    <location>
        <begin position="229"/>
        <end position="248"/>
    </location>
</feature>
<keyword evidence="2" id="KW-0813">Transport</keyword>
<evidence type="ECO:0000256" key="6">
    <source>
        <dbReference type="ARBA" id="ARBA00023136"/>
    </source>
</evidence>
<dbReference type="OrthoDB" id="147743at2157"/>
<evidence type="ECO:0000313" key="11">
    <source>
        <dbReference type="Proteomes" id="UP000324021"/>
    </source>
</evidence>
<feature type="transmembrane region" description="Helical" evidence="7">
    <location>
        <begin position="35"/>
        <end position="54"/>
    </location>
</feature>
<dbReference type="PANTHER" id="PTHR36838:SF1">
    <property type="entry name" value="SLR1864 PROTEIN"/>
    <property type="match status" value="1"/>
</dbReference>
<proteinExistence type="predicted"/>
<keyword evidence="10" id="KW-1185">Reference proteome</keyword>
<feature type="transmembrane region" description="Helical" evidence="7">
    <location>
        <begin position="126"/>
        <end position="146"/>
    </location>
</feature>
<feature type="transmembrane region" description="Helical" evidence="7">
    <location>
        <begin position="6"/>
        <end position="28"/>
    </location>
</feature>
<dbReference type="AlphaFoldDB" id="A0A1I0GSD9"/>
<name>A0A1I0GSD9_9EURY</name>
<dbReference type="PANTHER" id="PTHR36838">
    <property type="entry name" value="AUXIN EFFLUX CARRIER FAMILY PROTEIN"/>
    <property type="match status" value="1"/>
</dbReference>
<evidence type="ECO:0000313" key="10">
    <source>
        <dbReference type="Proteomes" id="UP000199320"/>
    </source>
</evidence>
<sequence>MADLLGIFGSAIGPIIAIAGVGYVLATVKEIDPEPLNTAVVYVLAPALVFHSLATTQLEAATLLRVTIGIVAFTAVMWGIAELVGRAVGEEEPALSALVLVAIFCNSGNLGIPVSDFAFGDLGRGTAVLFLSVQSVLMYTVGVYLASRSSGSAGLAGVRRVFYIPLVYAVGAALLARALNLVPPEETAAMETLQLVGDAAIPLMLLILGIQLARTDTAAAVSRAWPATALKMGVAPIVGLGIALVLGFEQPTVARVFVLETAMPAAVTPLILVIEFAGSARTEGVLVSEYVSTCVFLTTLLSIPALTLLIAILQSGVVI</sequence>
<dbReference type="Proteomes" id="UP000199320">
    <property type="component" value="Unassembled WGS sequence"/>
</dbReference>
<dbReference type="RefSeq" id="WP_092933354.1">
    <property type="nucleotide sequence ID" value="NZ_FMZP01000010.1"/>
</dbReference>
<evidence type="ECO:0000313" key="8">
    <source>
        <dbReference type="EMBL" id="SDC97256.1"/>
    </source>
</evidence>
<keyword evidence="6 7" id="KW-0472">Membrane</keyword>
<accession>A0A1I0GSD9</accession>
<feature type="transmembrane region" description="Helical" evidence="7">
    <location>
        <begin position="60"/>
        <end position="81"/>
    </location>
</feature>
<dbReference type="Pfam" id="PF03547">
    <property type="entry name" value="Mem_trans"/>
    <property type="match status" value="2"/>
</dbReference>
<reference evidence="10 11" key="2">
    <citation type="submission" date="2016-10" db="EMBL/GenBank/DDBJ databases">
        <authorList>
            <person name="Varghese N."/>
            <person name="Submissions S."/>
        </authorList>
    </citation>
    <scope>NUCLEOTIDE SEQUENCE [LARGE SCALE GENOMIC DNA]</scope>
    <source>
        <strain evidence="8 11">CDM_1</strain>
        <strain evidence="10">CDM_6</strain>
    </source>
</reference>
<feature type="transmembrane region" description="Helical" evidence="7">
    <location>
        <begin position="254"/>
        <end position="278"/>
    </location>
</feature>
<dbReference type="Proteomes" id="UP000324021">
    <property type="component" value="Unassembled WGS sequence"/>
</dbReference>
<keyword evidence="3" id="KW-1003">Cell membrane</keyword>
<evidence type="ECO:0000256" key="3">
    <source>
        <dbReference type="ARBA" id="ARBA00022475"/>
    </source>
</evidence>
<dbReference type="STRING" id="392421.SAMN04488694_11198"/>
<dbReference type="InterPro" id="IPR004776">
    <property type="entry name" value="Mem_transp_PIN-like"/>
</dbReference>
<keyword evidence="4 7" id="KW-0812">Transmembrane</keyword>
<comment type="subcellular location">
    <subcellularLocation>
        <location evidence="1">Membrane</location>
        <topology evidence="1">Multi-pass membrane protein</topology>
    </subcellularLocation>
</comment>
<evidence type="ECO:0008006" key="12">
    <source>
        <dbReference type="Google" id="ProtNLM"/>
    </source>
</evidence>